<accession>A0AAV6TEP5</accession>
<proteinExistence type="predicted"/>
<reference evidence="1 2" key="1">
    <citation type="journal article" date="2022" name="Nat. Ecol. Evol.">
        <title>A masculinizing supergene underlies an exaggerated male reproductive morph in a spider.</title>
        <authorList>
            <person name="Hendrickx F."/>
            <person name="De Corte Z."/>
            <person name="Sonet G."/>
            <person name="Van Belleghem S.M."/>
            <person name="Kostlbacher S."/>
            <person name="Vangestel C."/>
        </authorList>
    </citation>
    <scope>NUCLEOTIDE SEQUENCE [LARGE SCALE GENOMIC DNA]</scope>
    <source>
        <strain evidence="1">W744_W776</strain>
    </source>
</reference>
<dbReference type="EMBL" id="JAFNEN010005873">
    <property type="protein sequence ID" value="KAG8159065.1"/>
    <property type="molecule type" value="Genomic_DNA"/>
</dbReference>
<dbReference type="Proteomes" id="UP000827092">
    <property type="component" value="Unassembled WGS sequence"/>
</dbReference>
<name>A0AAV6TEP5_9ARAC</name>
<organism evidence="1 2">
    <name type="scientific">Oedothorax gibbosus</name>
    <dbReference type="NCBI Taxonomy" id="931172"/>
    <lineage>
        <taxon>Eukaryota</taxon>
        <taxon>Metazoa</taxon>
        <taxon>Ecdysozoa</taxon>
        <taxon>Arthropoda</taxon>
        <taxon>Chelicerata</taxon>
        <taxon>Arachnida</taxon>
        <taxon>Araneae</taxon>
        <taxon>Araneomorphae</taxon>
        <taxon>Entelegynae</taxon>
        <taxon>Araneoidea</taxon>
        <taxon>Linyphiidae</taxon>
        <taxon>Erigoninae</taxon>
        <taxon>Oedothorax</taxon>
    </lineage>
</organism>
<protein>
    <submittedName>
        <fullName evidence="1">Uncharacterized protein</fullName>
    </submittedName>
</protein>
<keyword evidence="2" id="KW-1185">Reference proteome</keyword>
<evidence type="ECO:0000313" key="1">
    <source>
        <dbReference type="EMBL" id="KAG8159065.1"/>
    </source>
</evidence>
<dbReference type="AlphaFoldDB" id="A0AAV6TEP5"/>
<sequence length="75" mass="8671">MERCRDWAPHVDALRCAKGCREGCRIASLWQAEHRTAFFPRRTSHGAQNWDRNATVVWKEGCEYDIKINHGGNSL</sequence>
<gene>
    <name evidence="1" type="ORF">JTE90_012961</name>
</gene>
<comment type="caution">
    <text evidence="1">The sequence shown here is derived from an EMBL/GenBank/DDBJ whole genome shotgun (WGS) entry which is preliminary data.</text>
</comment>
<evidence type="ECO:0000313" key="2">
    <source>
        <dbReference type="Proteomes" id="UP000827092"/>
    </source>
</evidence>